<keyword evidence="11" id="KW-1002">Plastid outer membrane</keyword>
<evidence type="ECO:0000256" key="9">
    <source>
        <dbReference type="ARBA" id="ARBA00022741"/>
    </source>
</evidence>
<keyword evidence="10" id="KW-0378">Hydrolase</keyword>
<dbReference type="PANTHER" id="PTHR10903">
    <property type="entry name" value="GTPASE, IMAP FAMILY MEMBER-RELATED"/>
    <property type="match status" value="1"/>
</dbReference>
<evidence type="ECO:0000256" key="13">
    <source>
        <dbReference type="ARBA" id="ARBA00022927"/>
    </source>
</evidence>
<dbReference type="InterPro" id="IPR006703">
    <property type="entry name" value="G_AIG1"/>
</dbReference>
<evidence type="ECO:0000256" key="18">
    <source>
        <dbReference type="SAM" id="MobiDB-lite"/>
    </source>
</evidence>
<dbReference type="GO" id="GO:0015031">
    <property type="term" value="P:protein transport"/>
    <property type="evidence" value="ECO:0007669"/>
    <property type="project" value="UniProtKB-KW"/>
</dbReference>
<keyword evidence="7" id="KW-0812">Transmembrane</keyword>
<evidence type="ECO:0000256" key="14">
    <source>
        <dbReference type="ARBA" id="ARBA00022989"/>
    </source>
</evidence>
<evidence type="ECO:0000313" key="21">
    <source>
        <dbReference type="Proteomes" id="UP000007879"/>
    </source>
</evidence>
<dbReference type="Pfam" id="PF04548">
    <property type="entry name" value="AIG1"/>
    <property type="match status" value="1"/>
</dbReference>
<evidence type="ECO:0000259" key="19">
    <source>
        <dbReference type="PROSITE" id="PS51720"/>
    </source>
</evidence>
<keyword evidence="9" id="KW-0547">Nucleotide-binding</keyword>
<dbReference type="EnsemblMetazoa" id="XM_019995979.1">
    <property type="protein sequence ID" value="XP_019851538.1"/>
    <property type="gene ID" value="LOC109581662"/>
</dbReference>
<dbReference type="SUPFAM" id="SSF52540">
    <property type="entry name" value="P-loop containing nucleoside triphosphate hydrolases"/>
    <property type="match status" value="1"/>
</dbReference>
<feature type="region of interest" description="Disordered" evidence="18">
    <location>
        <begin position="355"/>
        <end position="451"/>
    </location>
</feature>
<evidence type="ECO:0000256" key="6">
    <source>
        <dbReference type="ARBA" id="ARBA00022640"/>
    </source>
</evidence>
<evidence type="ECO:0000313" key="20">
    <source>
        <dbReference type="EnsemblMetazoa" id="XP_019851538.1"/>
    </source>
</evidence>
<keyword evidence="8" id="KW-0479">Metal-binding</keyword>
<accession>A0AAN0J495</accession>
<evidence type="ECO:0000256" key="3">
    <source>
        <dbReference type="ARBA" id="ARBA00008535"/>
    </source>
</evidence>
<dbReference type="Proteomes" id="UP000007879">
    <property type="component" value="Unassembled WGS sequence"/>
</dbReference>
<dbReference type="GO" id="GO:0016020">
    <property type="term" value="C:membrane"/>
    <property type="evidence" value="ECO:0007669"/>
    <property type="project" value="UniProtKB-SubCell"/>
</dbReference>
<feature type="compositionally biased region" description="Basic and acidic residues" evidence="18">
    <location>
        <begin position="295"/>
        <end position="306"/>
    </location>
</feature>
<dbReference type="AlphaFoldDB" id="A0AAN0J495"/>
<comment type="subcellular location">
    <subcellularLocation>
        <location evidence="2">Membrane</location>
        <topology evidence="2">Single-pass membrane protein</topology>
    </subcellularLocation>
    <subcellularLocation>
        <location evidence="17">Plastid</location>
        <location evidence="17">Chloroplast outer membrane</location>
    </subcellularLocation>
</comment>
<evidence type="ECO:0000256" key="2">
    <source>
        <dbReference type="ARBA" id="ARBA00004167"/>
    </source>
</evidence>
<comment type="cofactor">
    <cofactor evidence="1">
        <name>Mg(2+)</name>
        <dbReference type="ChEBI" id="CHEBI:18420"/>
    </cofactor>
</comment>
<reference evidence="20" key="2">
    <citation type="submission" date="2024-06" db="UniProtKB">
        <authorList>
            <consortium name="EnsemblMetazoa"/>
        </authorList>
    </citation>
    <scope>IDENTIFICATION</scope>
</reference>
<keyword evidence="12" id="KW-0460">Magnesium</keyword>
<feature type="domain" description="AIG1-type G" evidence="19">
    <location>
        <begin position="43"/>
        <end position="244"/>
    </location>
</feature>
<evidence type="ECO:0000256" key="16">
    <source>
        <dbReference type="ARBA" id="ARBA00023136"/>
    </source>
</evidence>
<keyword evidence="6" id="KW-0934">Plastid</keyword>
<dbReference type="GO" id="GO:0016787">
    <property type="term" value="F:hydrolase activity"/>
    <property type="evidence" value="ECO:0007669"/>
    <property type="project" value="UniProtKB-KW"/>
</dbReference>
<reference evidence="21" key="1">
    <citation type="journal article" date="2010" name="Nature">
        <title>The Amphimedon queenslandica genome and the evolution of animal complexity.</title>
        <authorList>
            <person name="Srivastava M."/>
            <person name="Simakov O."/>
            <person name="Chapman J."/>
            <person name="Fahey B."/>
            <person name="Gauthier M.E."/>
            <person name="Mitros T."/>
            <person name="Richards G.S."/>
            <person name="Conaco C."/>
            <person name="Dacre M."/>
            <person name="Hellsten U."/>
            <person name="Larroux C."/>
            <person name="Putnam N.H."/>
            <person name="Stanke M."/>
            <person name="Adamska M."/>
            <person name="Darling A."/>
            <person name="Degnan S.M."/>
            <person name="Oakley T.H."/>
            <person name="Plachetzki D.C."/>
            <person name="Zhai Y."/>
            <person name="Adamski M."/>
            <person name="Calcino A."/>
            <person name="Cummins S.F."/>
            <person name="Goodstein D.M."/>
            <person name="Harris C."/>
            <person name="Jackson D.J."/>
            <person name="Leys S.P."/>
            <person name="Shu S."/>
            <person name="Woodcroft B.J."/>
            <person name="Vervoort M."/>
            <person name="Kosik K.S."/>
            <person name="Manning G."/>
            <person name="Degnan B.M."/>
            <person name="Rokhsar D.S."/>
        </authorList>
    </citation>
    <scope>NUCLEOTIDE SEQUENCE [LARGE SCALE GENOMIC DNA]</scope>
</reference>
<comment type="similarity">
    <text evidence="3">Belongs to the TRAFAC class TrmE-Era-EngA-EngB-Septin-like GTPase superfamily. AIG1/Toc34/Toc159-like paraseptin GTPase family. IAN subfamily.</text>
</comment>
<evidence type="ECO:0000256" key="1">
    <source>
        <dbReference type="ARBA" id="ARBA00001946"/>
    </source>
</evidence>
<evidence type="ECO:0000256" key="11">
    <source>
        <dbReference type="ARBA" id="ARBA00022805"/>
    </source>
</evidence>
<keyword evidence="21" id="KW-1185">Reference proteome</keyword>
<evidence type="ECO:0000256" key="17">
    <source>
        <dbReference type="ARBA" id="ARBA00024013"/>
    </source>
</evidence>
<dbReference type="Gene3D" id="3.40.50.300">
    <property type="entry name" value="P-loop containing nucleotide triphosphate hydrolases"/>
    <property type="match status" value="1"/>
</dbReference>
<dbReference type="GO" id="GO:0046872">
    <property type="term" value="F:metal ion binding"/>
    <property type="evidence" value="ECO:0007669"/>
    <property type="project" value="UniProtKB-KW"/>
</dbReference>
<dbReference type="PROSITE" id="PS51720">
    <property type="entry name" value="G_AIG1"/>
    <property type="match status" value="1"/>
</dbReference>
<evidence type="ECO:0000256" key="7">
    <source>
        <dbReference type="ARBA" id="ARBA00022692"/>
    </source>
</evidence>
<dbReference type="InterPro" id="IPR027417">
    <property type="entry name" value="P-loop_NTPase"/>
</dbReference>
<evidence type="ECO:0000256" key="10">
    <source>
        <dbReference type="ARBA" id="ARBA00022801"/>
    </source>
</evidence>
<feature type="compositionally biased region" description="Basic and acidic residues" evidence="18">
    <location>
        <begin position="419"/>
        <end position="451"/>
    </location>
</feature>
<dbReference type="KEGG" id="aqu:109581662"/>
<feature type="compositionally biased region" description="Basic and acidic residues" evidence="18">
    <location>
        <begin position="401"/>
        <end position="410"/>
    </location>
</feature>
<proteinExistence type="inferred from homology"/>
<sequence length="451" mass="51490">MAKTIAKKLFDSVFVDMPRDIFGINTPESLESLLLTLWNKENQSELRILVTGKTGQGKSTLINGILGCEVAKEGAQATRCTTEVEVHSKVIKNISIKVFDSPGLQDGTSNNEAYIEKMRNTCQELSLIVYCTKMTNTRLTDDDKNAMRVLTEAFGEGFWNYTVFVLTFANREDVSRRDDRDDSESDTENALDEEWTEVEKKRFQGRLKIWKEGLQSFLISEVGVNPNIATKVPVVPTGDYKKTKRCLQPLHLPDRDNWFNCFWEACCLRVKDTHLFLKINSDRMVAANKADDKANNGDLEQEKQGDFSHQGDAQGESQCDQEQREKEKGEVLKGQGIKVEAQAVRENDTKPNFIRAALKYDDDDDTDIPIPQEEDNSDTDEDCEKHEDSTIEVDQIPSLDVPEKTDHNIPELKIASAEDETKEKEKTQKKRENRETRKIRKSRETTRCTKF</sequence>
<feature type="compositionally biased region" description="Basic and acidic residues" evidence="18">
    <location>
        <begin position="321"/>
        <end position="331"/>
    </location>
</feature>
<keyword evidence="13" id="KW-0653">Protein transport</keyword>
<evidence type="ECO:0000256" key="4">
    <source>
        <dbReference type="ARBA" id="ARBA00022448"/>
    </source>
</evidence>
<evidence type="ECO:0000256" key="12">
    <source>
        <dbReference type="ARBA" id="ARBA00022842"/>
    </source>
</evidence>
<name>A0AAN0J495_AMPQE</name>
<dbReference type="GeneID" id="109581662"/>
<keyword evidence="14" id="KW-1133">Transmembrane helix</keyword>
<evidence type="ECO:0000256" key="8">
    <source>
        <dbReference type="ARBA" id="ARBA00022723"/>
    </source>
</evidence>
<organism evidence="20 21">
    <name type="scientific">Amphimedon queenslandica</name>
    <name type="common">Sponge</name>
    <dbReference type="NCBI Taxonomy" id="400682"/>
    <lineage>
        <taxon>Eukaryota</taxon>
        <taxon>Metazoa</taxon>
        <taxon>Porifera</taxon>
        <taxon>Demospongiae</taxon>
        <taxon>Heteroscleromorpha</taxon>
        <taxon>Haplosclerida</taxon>
        <taxon>Niphatidae</taxon>
        <taxon>Amphimedon</taxon>
    </lineage>
</organism>
<dbReference type="GO" id="GO:0005525">
    <property type="term" value="F:GTP binding"/>
    <property type="evidence" value="ECO:0007669"/>
    <property type="project" value="UniProtKB-KW"/>
</dbReference>
<keyword evidence="16" id="KW-0472">Membrane</keyword>
<feature type="compositionally biased region" description="Acidic residues" evidence="18">
    <location>
        <begin position="361"/>
        <end position="382"/>
    </location>
</feature>
<evidence type="ECO:0000256" key="5">
    <source>
        <dbReference type="ARBA" id="ARBA00022528"/>
    </source>
</evidence>
<keyword evidence="4" id="KW-0813">Transport</keyword>
<dbReference type="PANTHER" id="PTHR10903:SF135">
    <property type="entry name" value="TRANSLOCASE OF CHLOROPLAST 120, CHLOROPLASTIC-RELATED"/>
    <property type="match status" value="1"/>
</dbReference>
<keyword evidence="5" id="KW-0150">Chloroplast</keyword>
<dbReference type="InterPro" id="IPR045058">
    <property type="entry name" value="GIMA/IAN/Toc"/>
</dbReference>
<feature type="region of interest" description="Disordered" evidence="18">
    <location>
        <begin position="295"/>
        <end position="334"/>
    </location>
</feature>
<dbReference type="RefSeq" id="XP_019851538.1">
    <property type="nucleotide sequence ID" value="XM_019995979.1"/>
</dbReference>
<protein>
    <recommendedName>
        <fullName evidence="19">AIG1-type G domain-containing protein</fullName>
    </recommendedName>
</protein>
<evidence type="ECO:0000256" key="15">
    <source>
        <dbReference type="ARBA" id="ARBA00023134"/>
    </source>
</evidence>
<keyword evidence="15" id="KW-0342">GTP-binding</keyword>